<dbReference type="SUPFAM" id="SSF53383">
    <property type="entry name" value="PLP-dependent transferases"/>
    <property type="match status" value="1"/>
</dbReference>
<dbReference type="AlphaFoldDB" id="A0A0B0EG58"/>
<dbReference type="Gene3D" id="3.40.50.740">
    <property type="match status" value="1"/>
</dbReference>
<dbReference type="InterPro" id="IPR015424">
    <property type="entry name" value="PyrdxlP-dep_Trfase"/>
</dbReference>
<dbReference type="InterPro" id="IPR020578">
    <property type="entry name" value="Aminotrans_V_PyrdxlP_BS"/>
</dbReference>
<evidence type="ECO:0000259" key="12">
    <source>
        <dbReference type="Pfam" id="PF00384"/>
    </source>
</evidence>
<name>A0A0B0EG58_9BACT</name>
<feature type="domain" description="Aminotransferase class V" evidence="11">
    <location>
        <begin position="753"/>
        <end position="1113"/>
    </location>
</feature>
<gene>
    <name evidence="14" type="ORF">SCABRO_03209</name>
</gene>
<dbReference type="Gene3D" id="3.90.1150.10">
    <property type="entry name" value="Aspartate Aminotransferase, domain 1"/>
    <property type="match status" value="1"/>
</dbReference>
<organism evidence="14 15">
    <name type="scientific">Candidatus Scalindua brodae</name>
    <dbReference type="NCBI Taxonomy" id="237368"/>
    <lineage>
        <taxon>Bacteria</taxon>
        <taxon>Pseudomonadati</taxon>
        <taxon>Planctomycetota</taxon>
        <taxon>Candidatus Brocadiia</taxon>
        <taxon>Candidatus Brocadiales</taxon>
        <taxon>Candidatus Scalinduaceae</taxon>
        <taxon>Candidatus Scalindua</taxon>
    </lineage>
</organism>
<dbReference type="Pfam" id="PF00266">
    <property type="entry name" value="Aminotran_5"/>
    <property type="match status" value="1"/>
</dbReference>
<dbReference type="eggNOG" id="COG0243">
    <property type="taxonomic scope" value="Bacteria"/>
</dbReference>
<dbReference type="CDD" id="cd02781">
    <property type="entry name" value="MopB_CT_Acetylene-hydratase"/>
    <property type="match status" value="1"/>
</dbReference>
<comment type="function">
    <text evidence="2">Catalyzes the removal of elemental sulfur atoms from cysteine to produce alanine. Seems to participate in the biosynthesis of the nitrogenase metalloclusters by providing the inorganic sulfur required for the Fe-S core formation.</text>
</comment>
<evidence type="ECO:0000256" key="10">
    <source>
        <dbReference type="RuleBase" id="RU004504"/>
    </source>
</evidence>
<evidence type="ECO:0000256" key="8">
    <source>
        <dbReference type="ARBA" id="ARBA00023014"/>
    </source>
</evidence>
<comment type="caution">
    <text evidence="14">The sequence shown here is derived from an EMBL/GenBank/DDBJ whole genome shotgun (WGS) entry which is preliminary data.</text>
</comment>
<dbReference type="NCBIfam" id="NF002806">
    <property type="entry name" value="PRK02948.1"/>
    <property type="match status" value="1"/>
</dbReference>
<dbReference type="PANTHER" id="PTHR11601:SF34">
    <property type="entry name" value="CYSTEINE DESULFURASE"/>
    <property type="match status" value="1"/>
</dbReference>
<keyword evidence="8" id="KW-0411">Iron-sulfur</keyword>
<dbReference type="GO" id="GO:0051536">
    <property type="term" value="F:iron-sulfur cluster binding"/>
    <property type="evidence" value="ECO:0007669"/>
    <property type="project" value="UniProtKB-KW"/>
</dbReference>
<accession>A0A0B0EG58</accession>
<evidence type="ECO:0000256" key="3">
    <source>
        <dbReference type="ARBA" id="ARBA00006490"/>
    </source>
</evidence>
<dbReference type="InterPro" id="IPR015422">
    <property type="entry name" value="PyrdxlP-dep_Trfase_small"/>
</dbReference>
<protein>
    <recommendedName>
        <fullName evidence="4">cysteine desulfurase</fullName>
        <ecNumber evidence="4">2.8.1.7</ecNumber>
    </recommendedName>
</protein>
<dbReference type="EC" id="2.8.1.7" evidence="4"/>
<dbReference type="Gene3D" id="3.40.640.10">
    <property type="entry name" value="Type I PLP-dependent aspartate aminotransferase-like (Major domain)"/>
    <property type="match status" value="1"/>
</dbReference>
<dbReference type="InterPro" id="IPR006656">
    <property type="entry name" value="Mopterin_OxRdtase"/>
</dbReference>
<dbReference type="Gene3D" id="2.40.40.20">
    <property type="match status" value="1"/>
</dbReference>
<evidence type="ECO:0000259" key="13">
    <source>
        <dbReference type="Pfam" id="PF01568"/>
    </source>
</evidence>
<dbReference type="InterPro" id="IPR000192">
    <property type="entry name" value="Aminotrans_V_dom"/>
</dbReference>
<evidence type="ECO:0000259" key="11">
    <source>
        <dbReference type="Pfam" id="PF00266"/>
    </source>
</evidence>
<dbReference type="Pfam" id="PF00384">
    <property type="entry name" value="Molybdopterin"/>
    <property type="match status" value="1"/>
</dbReference>
<dbReference type="GO" id="GO:0016491">
    <property type="term" value="F:oxidoreductase activity"/>
    <property type="evidence" value="ECO:0007669"/>
    <property type="project" value="InterPro"/>
</dbReference>
<dbReference type="GO" id="GO:0018818">
    <property type="term" value="F:acetylene hydratase activity"/>
    <property type="evidence" value="ECO:0007669"/>
    <property type="project" value="InterPro"/>
</dbReference>
<feature type="domain" description="Molybdopterin dinucleotide-binding" evidence="13">
    <location>
        <begin position="599"/>
        <end position="711"/>
    </location>
</feature>
<dbReference type="InterPro" id="IPR015421">
    <property type="entry name" value="PyrdxlP-dep_Trfase_major"/>
</dbReference>
<dbReference type="PANTHER" id="PTHR11601">
    <property type="entry name" value="CYSTEINE DESULFURYLASE FAMILY MEMBER"/>
    <property type="match status" value="1"/>
</dbReference>
<reference evidence="14 15" key="1">
    <citation type="submission" date="2014-10" db="EMBL/GenBank/DDBJ databases">
        <title>Draft genome of anammox bacterium scalindua brodae, obtained using differential coverage binning of sequence data from two enrichment reactors.</title>
        <authorList>
            <person name="Speth D.R."/>
            <person name="Russ L."/>
            <person name="Kartal B."/>
            <person name="Op den Camp H.J."/>
            <person name="Dutilh B.E."/>
            <person name="Jetten M.S."/>
        </authorList>
    </citation>
    <scope>NUCLEOTIDE SEQUENCE [LARGE SCALE GENOMIC DNA]</scope>
    <source>
        <strain evidence="14">RU1</strain>
    </source>
</reference>
<dbReference type="Proteomes" id="UP000030652">
    <property type="component" value="Unassembled WGS sequence"/>
</dbReference>
<dbReference type="eggNOG" id="COG1104">
    <property type="taxonomic scope" value="Bacteria"/>
</dbReference>
<evidence type="ECO:0000256" key="5">
    <source>
        <dbReference type="ARBA" id="ARBA00022723"/>
    </source>
</evidence>
<dbReference type="Gene3D" id="2.20.25.90">
    <property type="entry name" value="ADC-like domains"/>
    <property type="match status" value="1"/>
</dbReference>
<dbReference type="InterPro" id="IPR037949">
    <property type="entry name" value="MopB_CT_Acetylene-hydratase"/>
</dbReference>
<dbReference type="SUPFAM" id="SSF50692">
    <property type="entry name" value="ADC-like"/>
    <property type="match status" value="1"/>
</dbReference>
<evidence type="ECO:0000256" key="6">
    <source>
        <dbReference type="ARBA" id="ARBA00022898"/>
    </source>
</evidence>
<evidence type="ECO:0000256" key="9">
    <source>
        <dbReference type="ARBA" id="ARBA00050776"/>
    </source>
</evidence>
<sequence>MGSKKNIYDKHAICGICPAGCWVTVTYDPDGRIGEVRPDESSHLGMICKLGEHSAEIVYSKDRLRYPMRRKGPKGTYEFERISWDNAYDIIVENLNTIKEESGPEATAIYTGRGSFELAMCDIFQPKGVAVSSASSVLFPFGSPNTLGVGALCYVSFAMIAPHITMGGMLINMFSDIENAQMIVVWGTNPATDCPPLDLNRIVSAQKQGAKVVVIDPRKTMTAKLPNAEWIPIRPGTDGALALGMCNVLIEEELYDEDFVKNWSVGFDDLARYVQHFRPDAVEDITGVPAETIRSLARRIAEANGASPIMYSGLEYSDSGVQAIRATMVLWALAGQLDVPGGRCFTMKQNNFSVNREGHVPNPDVRKALGRERFPVYSAYRGESHAISLPESVLEGKPYPIRSLIILGGSIITSWPQPAIWRKTLNKLDFLVSIDRQLTADAAYADIVLPATTMYEIESYMTYGPIFRIREKIAEPVGEARNDFFILTELAERLGYGHLYPANEEELLRHVLKGSGFTLEDVRNANGTVQIPTVLTEYKKWEKGLLRADGKPGFDTPTGKFEIASTILEEHGYDPLPVYTEPGEGPLSQPDLAEKFPLIFNSGSRVTTDFRTQHHGIPGLSKERPEPTVTLNTLDAETRGIKSGDLVDIITKRGKVTMCALVTDDIVKGAIDANMGGGGPVGPEKWQNCNINELTDLQRYDPISGFPVYKTLLCEVVKVTEREKMLSVDSGEYSDTVGMIDSGSESQHVEKRIYLDHNATTPLDPEVKEIMHRFAENGHGNPSSIYTEGKDARFAVEEARRSVAQLLNCTARRITFTGSGSEANNLAIKGVAFANWNSKTHIITTSIEHPSVIDTCRWLERHGFAVTYLEIDKTKKINPDDLKSAITEKTCLVSVMMANNETGSINPITDLVKIAKEQNVLFHSDCVQAIGKISIDVETLGVDLLTMSGHKLYGPKGVGALYIRKGVVLEPLVSGGKQENGMRAGTENVLGIVGLGKAAELAVQRIHEMDRIKRMRDKLEKGIRELMADAKLNGNPDALLPNTLNMTLPGIRGESVVLALDQKGVSLSSGSACRAGSPKPSHALLAMGLTEEEAHCTLRFSLGLGNTMEDIDRTIDLLGEVIRDKKTMVRFIPCR</sequence>
<dbReference type="Pfam" id="PF01568">
    <property type="entry name" value="Molydop_binding"/>
    <property type="match status" value="1"/>
</dbReference>
<dbReference type="SUPFAM" id="SSF53706">
    <property type="entry name" value="Formate dehydrogenase/DMSO reductase, domains 1-3"/>
    <property type="match status" value="1"/>
</dbReference>
<dbReference type="PATRIC" id="fig|237368.3.peg.3470"/>
<comment type="similarity">
    <text evidence="3">Belongs to the class-V pyridoxal-phosphate-dependent aminotransferase family. NifS/IscS subfamily.</text>
</comment>
<evidence type="ECO:0000313" key="15">
    <source>
        <dbReference type="Proteomes" id="UP000030652"/>
    </source>
</evidence>
<comment type="cofactor">
    <cofactor evidence="1 10">
        <name>pyridoxal 5'-phosphate</name>
        <dbReference type="ChEBI" id="CHEBI:597326"/>
    </cofactor>
</comment>
<dbReference type="FunFam" id="3.40.640.10:FF:000084">
    <property type="entry name" value="IscS-like cysteine desulfurase"/>
    <property type="match status" value="1"/>
</dbReference>
<proteinExistence type="inferred from homology"/>
<evidence type="ECO:0000256" key="4">
    <source>
        <dbReference type="ARBA" id="ARBA00012239"/>
    </source>
</evidence>
<dbReference type="EMBL" id="JRYO01000221">
    <property type="protein sequence ID" value="KHE91051.1"/>
    <property type="molecule type" value="Genomic_DNA"/>
</dbReference>
<dbReference type="InterPro" id="IPR009010">
    <property type="entry name" value="Asp_de-COase-like_dom_sf"/>
</dbReference>
<keyword evidence="5" id="KW-0479">Metal-binding</keyword>
<evidence type="ECO:0000313" key="14">
    <source>
        <dbReference type="EMBL" id="KHE91051.1"/>
    </source>
</evidence>
<dbReference type="Gene3D" id="3.40.228.10">
    <property type="entry name" value="Dimethylsulfoxide Reductase, domain 2"/>
    <property type="match status" value="1"/>
</dbReference>
<dbReference type="Gene3D" id="1.10.260.50">
    <property type="match status" value="1"/>
</dbReference>
<dbReference type="GO" id="GO:0043546">
    <property type="term" value="F:molybdopterin cofactor binding"/>
    <property type="evidence" value="ECO:0007669"/>
    <property type="project" value="InterPro"/>
</dbReference>
<dbReference type="InterPro" id="IPR006657">
    <property type="entry name" value="MoPterin_dinucl-bd_dom"/>
</dbReference>
<dbReference type="PROSITE" id="PS00595">
    <property type="entry name" value="AA_TRANSFER_CLASS_5"/>
    <property type="match status" value="1"/>
</dbReference>
<evidence type="ECO:0000256" key="2">
    <source>
        <dbReference type="ARBA" id="ARBA00003120"/>
    </source>
</evidence>
<keyword evidence="7" id="KW-0408">Iron</keyword>
<feature type="domain" description="Molybdopterin oxidoreductase" evidence="12">
    <location>
        <begin position="63"/>
        <end position="493"/>
    </location>
</feature>
<keyword evidence="6" id="KW-0663">Pyridoxal phosphate</keyword>
<evidence type="ECO:0000256" key="7">
    <source>
        <dbReference type="ARBA" id="ARBA00023004"/>
    </source>
</evidence>
<dbReference type="GO" id="GO:0031071">
    <property type="term" value="F:cysteine desulfurase activity"/>
    <property type="evidence" value="ECO:0007669"/>
    <property type="project" value="UniProtKB-EC"/>
</dbReference>
<dbReference type="GO" id="GO:0046872">
    <property type="term" value="F:metal ion binding"/>
    <property type="evidence" value="ECO:0007669"/>
    <property type="project" value="UniProtKB-KW"/>
</dbReference>
<comment type="catalytic activity">
    <reaction evidence="9">
        <text>(sulfur carrier)-H + L-cysteine = (sulfur carrier)-SH + L-alanine</text>
        <dbReference type="Rhea" id="RHEA:43892"/>
        <dbReference type="Rhea" id="RHEA-COMP:14737"/>
        <dbReference type="Rhea" id="RHEA-COMP:14739"/>
        <dbReference type="ChEBI" id="CHEBI:29917"/>
        <dbReference type="ChEBI" id="CHEBI:35235"/>
        <dbReference type="ChEBI" id="CHEBI:57972"/>
        <dbReference type="ChEBI" id="CHEBI:64428"/>
        <dbReference type="EC" id="2.8.1.7"/>
    </reaction>
</comment>
<evidence type="ECO:0000256" key="1">
    <source>
        <dbReference type="ARBA" id="ARBA00001933"/>
    </source>
</evidence>